<dbReference type="RefSeq" id="WP_012185364.1">
    <property type="nucleotide sequence ID" value="NC_009954.1"/>
</dbReference>
<dbReference type="Gene3D" id="3.40.50.300">
    <property type="entry name" value="P-loop containing nucleotide triphosphate hydrolases"/>
    <property type="match status" value="1"/>
</dbReference>
<evidence type="ECO:0000256" key="1">
    <source>
        <dbReference type="ARBA" id="ARBA00005450"/>
    </source>
</evidence>
<feature type="binding site" evidence="9">
    <location>
        <begin position="107"/>
        <end position="114"/>
    </location>
    <ligand>
        <name>GTP</name>
        <dbReference type="ChEBI" id="CHEBI:37565"/>
    </ligand>
</feature>
<dbReference type="SMART" id="SM00963">
    <property type="entry name" value="SRP54_N"/>
    <property type="match status" value="1"/>
</dbReference>
<feature type="binding site" evidence="9">
    <location>
        <begin position="189"/>
        <end position="193"/>
    </location>
    <ligand>
        <name>GTP</name>
        <dbReference type="ChEBI" id="CHEBI:37565"/>
    </ligand>
</feature>
<protein>
    <recommendedName>
        <fullName evidence="9">Signal recognition particle 54 kDa protein</fullName>
        <shortName evidence="9">SRP54</shortName>
        <ecNumber evidence="9">3.6.5.4</ecNumber>
    </recommendedName>
</protein>
<comment type="catalytic activity">
    <reaction evidence="9">
        <text>GTP + H2O = GDP + phosphate + H(+)</text>
        <dbReference type="Rhea" id="RHEA:19669"/>
        <dbReference type="ChEBI" id="CHEBI:15377"/>
        <dbReference type="ChEBI" id="CHEBI:15378"/>
        <dbReference type="ChEBI" id="CHEBI:37565"/>
        <dbReference type="ChEBI" id="CHEBI:43474"/>
        <dbReference type="ChEBI" id="CHEBI:58189"/>
        <dbReference type="EC" id="3.6.5.4"/>
    </reaction>
</comment>
<comment type="function">
    <text evidence="9">Involved in targeting and insertion of nascent membrane proteins into the cytoplasmic membrane. Binds to the hydrophobic signal sequence of the ribosome-nascent chain (RNC) as it emerges from the ribosomes. The SRP-RNC complex is then targeted to the cytoplasmic membrane where it interacts with the SRP receptor FtsY.</text>
</comment>
<sequence length="449" mass="50339">MRDLMDAIGSIISRIRGSTLIDEETLRSILRDLQRALIRADVDVKLVYELTKSIEEEFKEAKELPPGLTAKDYLVYLLYRKLTDLLGGDKEPDVEVKTKPYILMLVGTEGSGKTTTAGKLANFYIKRGLKVGLIETDTIRPGAFDQLRQLAERVKAMFFGDPSLGNAVNIAKAGLSRMISSKADLIIIDTAGRHRNEEELLSEVKEIYEAVKPNEVMLVVDATNGKQVGAQAEAFSKYVPVNSIFITKLDSTAKGGGALVSAVKTGARIKFIGNGEDIEDIEVFNPRRFVARLMGMGDVESLLDKVKAMEEEEEVLEDIETGKFTLLTLMKQLEAMGKLGPLSRILQMLPMGLMPQLKELNDDQLMNAQDRMRKWLSILRSMTKEELLNPNILNASRIRRIAKGSGVTPRDVRELLRYYNEMSRMMSSLKKSQRRLGSLFRRFSINQGQ</sequence>
<dbReference type="SMART" id="SM00962">
    <property type="entry name" value="SRP54"/>
    <property type="match status" value="1"/>
</dbReference>
<dbReference type="Gene3D" id="1.10.260.30">
    <property type="entry name" value="Signal recognition particle, SRP54 subunit, M-domain"/>
    <property type="match status" value="1"/>
</dbReference>
<gene>
    <name evidence="9" type="primary">srp54</name>
    <name evidence="13" type="ordered locus">Cmaq_0296</name>
</gene>
<dbReference type="PANTHER" id="PTHR11564:SF5">
    <property type="entry name" value="SIGNAL RECOGNITION PARTICLE SUBUNIT SRP54"/>
    <property type="match status" value="1"/>
</dbReference>
<dbReference type="Proteomes" id="UP000001137">
    <property type="component" value="Chromosome"/>
</dbReference>
<dbReference type="HAMAP" id="MF_00306">
    <property type="entry name" value="SRP54"/>
    <property type="match status" value="1"/>
</dbReference>
<evidence type="ECO:0000256" key="2">
    <source>
        <dbReference type="ARBA" id="ARBA00022490"/>
    </source>
</evidence>
<dbReference type="EC" id="3.6.5.4" evidence="9"/>
<dbReference type="GO" id="GO:0003924">
    <property type="term" value="F:GTPase activity"/>
    <property type="evidence" value="ECO:0007669"/>
    <property type="project" value="UniProtKB-UniRule"/>
</dbReference>
<name>A8MAV8_CALMQ</name>
<dbReference type="InterPro" id="IPR022941">
    <property type="entry name" value="SRP54"/>
</dbReference>
<feature type="domain" description="Signal recognition particle SRP54 helical bundle" evidence="12">
    <location>
        <begin position="1"/>
        <end position="86"/>
    </location>
</feature>
<dbReference type="CDD" id="cd17875">
    <property type="entry name" value="SRP54_G"/>
    <property type="match status" value="1"/>
</dbReference>
<dbReference type="InterPro" id="IPR042101">
    <property type="entry name" value="SRP54_N_sf"/>
</dbReference>
<accession>A8MAV8</accession>
<dbReference type="eggNOG" id="arCOG01228">
    <property type="taxonomic scope" value="Archaea"/>
</dbReference>
<keyword evidence="4 9" id="KW-0378">Hydrolase</keyword>
<evidence type="ECO:0000313" key="13">
    <source>
        <dbReference type="EMBL" id="ABW01144.1"/>
    </source>
</evidence>
<dbReference type="Pfam" id="PF00448">
    <property type="entry name" value="SRP54"/>
    <property type="match status" value="1"/>
</dbReference>
<dbReference type="InterPro" id="IPR013822">
    <property type="entry name" value="Signal_recog_particl_SRP54_hlx"/>
</dbReference>
<evidence type="ECO:0000256" key="7">
    <source>
        <dbReference type="ARBA" id="ARBA00023135"/>
    </source>
</evidence>
<evidence type="ECO:0000256" key="3">
    <source>
        <dbReference type="ARBA" id="ARBA00022741"/>
    </source>
</evidence>
<dbReference type="Pfam" id="PF02881">
    <property type="entry name" value="SRP54_N"/>
    <property type="match status" value="1"/>
</dbReference>
<feature type="binding site" evidence="9">
    <location>
        <begin position="247"/>
        <end position="250"/>
    </location>
    <ligand>
        <name>GTP</name>
        <dbReference type="ChEBI" id="CHEBI:37565"/>
    </ligand>
</feature>
<keyword evidence="5 9" id="KW-0694">RNA-binding</keyword>
<dbReference type="GO" id="GO:0006614">
    <property type="term" value="P:SRP-dependent cotranslational protein targeting to membrane"/>
    <property type="evidence" value="ECO:0007669"/>
    <property type="project" value="InterPro"/>
</dbReference>
<dbReference type="Pfam" id="PF02978">
    <property type="entry name" value="SRP_SPB"/>
    <property type="match status" value="1"/>
</dbReference>
<evidence type="ECO:0000313" key="14">
    <source>
        <dbReference type="Proteomes" id="UP000001137"/>
    </source>
</evidence>
<dbReference type="SMART" id="SM00382">
    <property type="entry name" value="AAA"/>
    <property type="match status" value="1"/>
</dbReference>
<dbReference type="EMBL" id="CP000852">
    <property type="protein sequence ID" value="ABW01144.1"/>
    <property type="molecule type" value="Genomic_DNA"/>
</dbReference>
<comment type="similarity">
    <text evidence="1 9">Belongs to the GTP-binding SRP family. SRP54 subfamily.</text>
</comment>
<evidence type="ECO:0000256" key="4">
    <source>
        <dbReference type="ARBA" id="ARBA00022801"/>
    </source>
</evidence>
<keyword evidence="8 9" id="KW-0687">Ribonucleoprotein</keyword>
<dbReference type="InterPro" id="IPR004125">
    <property type="entry name" value="Signal_recog_particle_SRP54_M"/>
</dbReference>
<keyword evidence="2 9" id="KW-0963">Cytoplasm</keyword>
<evidence type="ECO:0000256" key="8">
    <source>
        <dbReference type="ARBA" id="ARBA00023274"/>
    </source>
</evidence>
<keyword evidence="14" id="KW-1185">Reference proteome</keyword>
<dbReference type="SUPFAM" id="SSF47364">
    <property type="entry name" value="Domain of the SRP/SRP receptor G-proteins"/>
    <property type="match status" value="1"/>
</dbReference>
<feature type="domain" description="AAA+ ATPase" evidence="10">
    <location>
        <begin position="99"/>
        <end position="245"/>
    </location>
</feature>
<dbReference type="HOGENOM" id="CLU_009301_6_0_2"/>
<dbReference type="GO" id="GO:0008312">
    <property type="term" value="F:7S RNA binding"/>
    <property type="evidence" value="ECO:0007669"/>
    <property type="project" value="UniProtKB-UniRule"/>
</dbReference>
<evidence type="ECO:0000259" key="10">
    <source>
        <dbReference type="SMART" id="SM00382"/>
    </source>
</evidence>
<feature type="domain" description="SRP54-type proteins GTP-binding" evidence="11">
    <location>
        <begin position="100"/>
        <end position="295"/>
    </location>
</feature>
<dbReference type="InterPro" id="IPR036225">
    <property type="entry name" value="SRP/SRP_N"/>
</dbReference>
<comment type="domain">
    <text evidence="9">Composed of three domains: the N-terminal N domain, which is responsible for interactions with the ribosome, the central G domain, which binds GTP, and the C-terminal M domain, which binds the RNA and the signal sequence of the RNC.</text>
</comment>
<keyword evidence="3 9" id="KW-0547">Nucleotide-binding</keyword>
<dbReference type="InterPro" id="IPR003593">
    <property type="entry name" value="AAA+_ATPase"/>
</dbReference>
<proteinExistence type="inferred from homology"/>
<dbReference type="SUPFAM" id="SSF47446">
    <property type="entry name" value="Signal peptide-binding domain"/>
    <property type="match status" value="1"/>
</dbReference>
<reference evidence="13 14" key="1">
    <citation type="submission" date="2007-10" db="EMBL/GenBank/DDBJ databases">
        <title>Complete sequence of Caldivirga maquilingensis IC-167.</title>
        <authorList>
            <consortium name="US DOE Joint Genome Institute"/>
            <person name="Copeland A."/>
            <person name="Lucas S."/>
            <person name="Lapidus A."/>
            <person name="Barry K."/>
            <person name="Glavina del Rio T."/>
            <person name="Dalin E."/>
            <person name="Tice H."/>
            <person name="Pitluck S."/>
            <person name="Saunders E."/>
            <person name="Brettin T."/>
            <person name="Bruce D."/>
            <person name="Detter J.C."/>
            <person name="Han C."/>
            <person name="Schmutz J."/>
            <person name="Larimer F."/>
            <person name="Land M."/>
            <person name="Hauser L."/>
            <person name="Kyrpides N."/>
            <person name="Ivanova N."/>
            <person name="Biddle J.F."/>
            <person name="Zhang Z."/>
            <person name="Fitz-Gibbon S.T."/>
            <person name="Lowe T.M."/>
            <person name="Saltikov C."/>
            <person name="House C.H."/>
            <person name="Richardson P."/>
        </authorList>
    </citation>
    <scope>NUCLEOTIDE SEQUENCE [LARGE SCALE GENOMIC DNA]</scope>
    <source>
        <strain evidence="14">ATCC 700844 / DSM 13496 / JCM 10307 / IC-167</strain>
    </source>
</reference>
<evidence type="ECO:0000256" key="9">
    <source>
        <dbReference type="HAMAP-Rule" id="MF_00306"/>
    </source>
</evidence>
<evidence type="ECO:0000259" key="11">
    <source>
        <dbReference type="SMART" id="SM00962"/>
    </source>
</evidence>
<dbReference type="InterPro" id="IPR000897">
    <property type="entry name" value="SRP54_GTPase_dom"/>
</dbReference>
<keyword evidence="6 9" id="KW-0342">GTP-binding</keyword>
<comment type="subunit">
    <text evidence="9">Part of the signal recognition particle protein translocation system, which is composed of SRP and FtsY. Archaeal SRP consists of a 7S RNA molecule of 300 nucleotides and two protein subunits: SRP54 and SRP19.</text>
</comment>
<dbReference type="OrthoDB" id="52849at2157"/>
<dbReference type="STRING" id="397948.Cmaq_0296"/>
<evidence type="ECO:0000256" key="5">
    <source>
        <dbReference type="ARBA" id="ARBA00022884"/>
    </source>
</evidence>
<dbReference type="Gene3D" id="1.20.120.140">
    <property type="entry name" value="Signal recognition particle SRP54, nucleotide-binding domain"/>
    <property type="match status" value="1"/>
</dbReference>
<organism evidence="13 14">
    <name type="scientific">Caldivirga maquilingensis (strain ATCC 700844 / DSM 13496 / JCM 10307 / IC-167)</name>
    <dbReference type="NCBI Taxonomy" id="397948"/>
    <lineage>
        <taxon>Archaea</taxon>
        <taxon>Thermoproteota</taxon>
        <taxon>Thermoprotei</taxon>
        <taxon>Thermoproteales</taxon>
        <taxon>Thermoproteaceae</taxon>
        <taxon>Caldivirga</taxon>
    </lineage>
</organism>
<evidence type="ECO:0000259" key="12">
    <source>
        <dbReference type="SMART" id="SM00963"/>
    </source>
</evidence>
<dbReference type="GeneID" id="5710320"/>
<dbReference type="AlphaFoldDB" id="A8MAV8"/>
<dbReference type="GO" id="GO:0005525">
    <property type="term" value="F:GTP binding"/>
    <property type="evidence" value="ECO:0007669"/>
    <property type="project" value="UniProtKB-UniRule"/>
</dbReference>
<evidence type="ECO:0000256" key="6">
    <source>
        <dbReference type="ARBA" id="ARBA00023134"/>
    </source>
</evidence>
<dbReference type="InterPro" id="IPR036891">
    <property type="entry name" value="Signal_recog_part_SRP54_M_sf"/>
</dbReference>
<dbReference type="InterPro" id="IPR027417">
    <property type="entry name" value="P-loop_NTPase"/>
</dbReference>
<keyword evidence="7 9" id="KW-0733">Signal recognition particle</keyword>
<dbReference type="KEGG" id="cma:Cmaq_0296"/>
<dbReference type="PANTHER" id="PTHR11564">
    <property type="entry name" value="SIGNAL RECOGNITION PARTICLE 54K PROTEIN SRP54"/>
    <property type="match status" value="1"/>
</dbReference>
<comment type="subcellular location">
    <subcellularLocation>
        <location evidence="9">Cytoplasm</location>
    </subcellularLocation>
    <text evidence="9">The SRP-RNC complex is targeted to the cytoplasmic membrane.</text>
</comment>
<dbReference type="GO" id="GO:0048500">
    <property type="term" value="C:signal recognition particle"/>
    <property type="evidence" value="ECO:0007669"/>
    <property type="project" value="UniProtKB-UniRule"/>
</dbReference>
<dbReference type="SUPFAM" id="SSF52540">
    <property type="entry name" value="P-loop containing nucleoside triphosphate hydrolases"/>
    <property type="match status" value="1"/>
</dbReference>